<protein>
    <submittedName>
        <fullName evidence="2">Alpha amylase C-terminal domain-containing protein</fullName>
    </submittedName>
</protein>
<dbReference type="Pfam" id="PF02806">
    <property type="entry name" value="Alpha-amylase_C"/>
    <property type="match status" value="1"/>
</dbReference>
<dbReference type="InterPro" id="IPR006048">
    <property type="entry name" value="A-amylase/branching_C"/>
</dbReference>
<comment type="caution">
    <text evidence="2">The sequence shown here is derived from an EMBL/GenBank/DDBJ whole genome shotgun (WGS) entry which is preliminary data.</text>
</comment>
<dbReference type="InterPro" id="IPR013780">
    <property type="entry name" value="Glyco_hydro_b"/>
</dbReference>
<gene>
    <name evidence="2" type="ORF">ACFQT0_13135</name>
</gene>
<accession>A0ABW2U5B9</accession>
<name>A0ABW2U5B9_9BACT</name>
<feature type="domain" description="Alpha-amylase/branching enzyme C-terminal all beta" evidence="1">
    <location>
        <begin position="32"/>
        <end position="127"/>
    </location>
</feature>
<dbReference type="Proteomes" id="UP001596513">
    <property type="component" value="Unassembled WGS sequence"/>
</dbReference>
<proteinExistence type="predicted"/>
<evidence type="ECO:0000259" key="1">
    <source>
        <dbReference type="Pfam" id="PF02806"/>
    </source>
</evidence>
<dbReference type="RefSeq" id="WP_380203349.1">
    <property type="nucleotide sequence ID" value="NZ_JBHTEK010000001.1"/>
</dbReference>
<evidence type="ECO:0000313" key="3">
    <source>
        <dbReference type="Proteomes" id="UP001596513"/>
    </source>
</evidence>
<reference evidence="3" key="1">
    <citation type="journal article" date="2019" name="Int. J. Syst. Evol. Microbiol.">
        <title>The Global Catalogue of Microorganisms (GCM) 10K type strain sequencing project: providing services to taxonomists for standard genome sequencing and annotation.</title>
        <authorList>
            <consortium name="The Broad Institute Genomics Platform"/>
            <consortium name="The Broad Institute Genome Sequencing Center for Infectious Disease"/>
            <person name="Wu L."/>
            <person name="Ma J."/>
        </authorList>
    </citation>
    <scope>NUCLEOTIDE SEQUENCE [LARGE SCALE GENOMIC DNA]</scope>
    <source>
        <strain evidence="3">JCM 19635</strain>
    </source>
</reference>
<keyword evidence="3" id="KW-1185">Reference proteome</keyword>
<evidence type="ECO:0000313" key="2">
    <source>
        <dbReference type="EMBL" id="MFC7668214.1"/>
    </source>
</evidence>
<dbReference type="Gene3D" id="2.60.40.1180">
    <property type="entry name" value="Golgi alpha-mannosidase II"/>
    <property type="match status" value="1"/>
</dbReference>
<dbReference type="EMBL" id="JBHTEK010000001">
    <property type="protein sequence ID" value="MFC7668214.1"/>
    <property type="molecule type" value="Genomic_DNA"/>
</dbReference>
<dbReference type="SUPFAM" id="SSF51011">
    <property type="entry name" value="Glycosyl hydrolase domain"/>
    <property type="match status" value="1"/>
</dbReference>
<sequence length="130" mass="14219">MHLYRDLIALRRNAGGHTRGLSGQHTRVFHVNNDAKLVAFARWANDGGPGDTTVVLANFANQTHAAYTIGLPGPGHWHVRLNSDWRGYDGEFSDHGSLGIEAHEGEYDGYGWHGSIGIAPYAVLILSQED</sequence>
<organism evidence="2 3">
    <name type="scientific">Hymenobacter humi</name>
    <dbReference type="NCBI Taxonomy" id="1411620"/>
    <lineage>
        <taxon>Bacteria</taxon>
        <taxon>Pseudomonadati</taxon>
        <taxon>Bacteroidota</taxon>
        <taxon>Cytophagia</taxon>
        <taxon>Cytophagales</taxon>
        <taxon>Hymenobacteraceae</taxon>
        <taxon>Hymenobacter</taxon>
    </lineage>
</organism>